<feature type="compositionally biased region" description="Polar residues" evidence="1">
    <location>
        <begin position="86"/>
        <end position="103"/>
    </location>
</feature>
<name>A0A2N5U3V1_9BASI</name>
<protein>
    <submittedName>
        <fullName evidence="2">Uncharacterized protein</fullName>
    </submittedName>
</protein>
<dbReference type="AlphaFoldDB" id="A0A2N5U3V1"/>
<organism evidence="2 3">
    <name type="scientific">Puccinia coronata f. sp. avenae</name>
    <dbReference type="NCBI Taxonomy" id="200324"/>
    <lineage>
        <taxon>Eukaryota</taxon>
        <taxon>Fungi</taxon>
        <taxon>Dikarya</taxon>
        <taxon>Basidiomycota</taxon>
        <taxon>Pucciniomycotina</taxon>
        <taxon>Pucciniomycetes</taxon>
        <taxon>Pucciniales</taxon>
        <taxon>Pucciniaceae</taxon>
        <taxon>Puccinia</taxon>
    </lineage>
</organism>
<comment type="caution">
    <text evidence="2">The sequence shown here is derived from an EMBL/GenBank/DDBJ whole genome shotgun (WGS) entry which is preliminary data.</text>
</comment>
<dbReference type="EMBL" id="PGCI01000243">
    <property type="protein sequence ID" value="PLW32426.1"/>
    <property type="molecule type" value="Genomic_DNA"/>
</dbReference>
<feature type="region of interest" description="Disordered" evidence="1">
    <location>
        <begin position="30"/>
        <end position="143"/>
    </location>
</feature>
<evidence type="ECO:0000313" key="2">
    <source>
        <dbReference type="EMBL" id="PLW32426.1"/>
    </source>
</evidence>
<evidence type="ECO:0000256" key="1">
    <source>
        <dbReference type="SAM" id="MobiDB-lite"/>
    </source>
</evidence>
<sequence length="567" mass="63464">MAQSPLAGVKGNKAIAHAEVTAPTLCLRTQNLPTTKAESPHGGRSIALDHADTGGNGENPNGNRRSRSPDGYAATPVGQRPRIQGPHSSQARGSVTPASQHRSSGGPVRTQEREVKPFNPFAPSSEPDVEPDHEQDPENRDDHMDTMQETGHLSRFMTVLGVNVQQEALANELALMTRAEREAALITCLGAVITRLDQTHQALAGVPTRPIAAGEPVSPLTHEDQVRTHVYSTIFKQFVKSVGRACMLDEDIEAYNTDQQENSLYRAVMARLDQQTPVYKRTHLPPRYLAEDPLATAHVIAQVKTQLKHVRHKARNVLLTGMRPSGNITYVPPIDELSRMLYRHFTQGLNTMSDEEVNATLQPRPLLRIQFAFMRLATIHNFVKTANRNISQWDQMDQILQQMRRLPVNYTRRQVTRISDPTLLSFGPPSHAHTLPPTILTPRTWLSRLARKSKPGWLLGENHLPDNPAGCRYIPWLFQLAMSSLALKSFSFVVPHAYDYFPILSLIINPHVGGAAAKTNTTNYEKLNNRCSKHRMTSHNNPPDHLFNRFPYQHRIAVPEIVRNRPA</sequence>
<reference evidence="2 3" key="1">
    <citation type="submission" date="2017-11" db="EMBL/GenBank/DDBJ databases">
        <title>De novo assembly and phasing of dikaryotic genomes from two isolates of Puccinia coronata f. sp. avenae, the causal agent of oat crown rust.</title>
        <authorList>
            <person name="Miller M.E."/>
            <person name="Zhang Y."/>
            <person name="Omidvar V."/>
            <person name="Sperschneider J."/>
            <person name="Schwessinger B."/>
            <person name="Raley C."/>
            <person name="Palmer J.M."/>
            <person name="Garnica D."/>
            <person name="Upadhyaya N."/>
            <person name="Rathjen J."/>
            <person name="Taylor J.M."/>
            <person name="Park R.F."/>
            <person name="Dodds P.N."/>
            <person name="Hirsch C.D."/>
            <person name="Kianian S.F."/>
            <person name="Figueroa M."/>
        </authorList>
    </citation>
    <scope>NUCLEOTIDE SEQUENCE [LARGE SCALE GENOMIC DNA]</scope>
    <source>
        <strain evidence="2">12SD80</strain>
    </source>
</reference>
<evidence type="ECO:0000313" key="3">
    <source>
        <dbReference type="Proteomes" id="UP000235392"/>
    </source>
</evidence>
<proteinExistence type="predicted"/>
<dbReference type="Proteomes" id="UP000235392">
    <property type="component" value="Unassembled WGS sequence"/>
</dbReference>
<feature type="compositionally biased region" description="Basic and acidic residues" evidence="1">
    <location>
        <begin position="130"/>
        <end position="143"/>
    </location>
</feature>
<gene>
    <name evidence="2" type="ORF">PCASD_17536</name>
</gene>
<accession>A0A2N5U3V1</accession>